<dbReference type="AlphaFoldDB" id="A0A5B7GDR9"/>
<reference evidence="1 2" key="1">
    <citation type="submission" date="2019-05" db="EMBL/GenBank/DDBJ databases">
        <title>Another draft genome of Portunus trituberculatus and its Hox gene families provides insights of decapod evolution.</title>
        <authorList>
            <person name="Jeong J.-H."/>
            <person name="Song I."/>
            <person name="Kim S."/>
            <person name="Choi T."/>
            <person name="Kim D."/>
            <person name="Ryu S."/>
            <person name="Kim W."/>
        </authorList>
    </citation>
    <scope>NUCLEOTIDE SEQUENCE [LARGE SCALE GENOMIC DNA]</scope>
    <source>
        <tissue evidence="1">Muscle</tissue>
    </source>
</reference>
<evidence type="ECO:0000313" key="1">
    <source>
        <dbReference type="EMBL" id="MPC55328.1"/>
    </source>
</evidence>
<name>A0A5B7GDR9_PORTR</name>
<dbReference type="EMBL" id="VSRR010013081">
    <property type="protein sequence ID" value="MPC55328.1"/>
    <property type="molecule type" value="Genomic_DNA"/>
</dbReference>
<proteinExistence type="predicted"/>
<organism evidence="1 2">
    <name type="scientific">Portunus trituberculatus</name>
    <name type="common">Swimming crab</name>
    <name type="synonym">Neptunus trituberculatus</name>
    <dbReference type="NCBI Taxonomy" id="210409"/>
    <lineage>
        <taxon>Eukaryota</taxon>
        <taxon>Metazoa</taxon>
        <taxon>Ecdysozoa</taxon>
        <taxon>Arthropoda</taxon>
        <taxon>Crustacea</taxon>
        <taxon>Multicrustacea</taxon>
        <taxon>Malacostraca</taxon>
        <taxon>Eumalacostraca</taxon>
        <taxon>Eucarida</taxon>
        <taxon>Decapoda</taxon>
        <taxon>Pleocyemata</taxon>
        <taxon>Brachyura</taxon>
        <taxon>Eubrachyura</taxon>
        <taxon>Portunoidea</taxon>
        <taxon>Portunidae</taxon>
        <taxon>Portuninae</taxon>
        <taxon>Portunus</taxon>
    </lineage>
</organism>
<dbReference type="PANTHER" id="PTHR19963">
    <property type="entry name" value="CCHC-TYPE DOMAIN-CONTAINING PROTEIN"/>
    <property type="match status" value="1"/>
</dbReference>
<comment type="caution">
    <text evidence="1">The sequence shown here is derived from an EMBL/GenBank/DDBJ whole genome shotgun (WGS) entry which is preliminary data.</text>
</comment>
<accession>A0A5B7GDR9</accession>
<dbReference type="Proteomes" id="UP000324222">
    <property type="component" value="Unassembled WGS sequence"/>
</dbReference>
<gene>
    <name evidence="1" type="ORF">E2C01_049261</name>
</gene>
<keyword evidence="2" id="KW-1185">Reference proteome</keyword>
<sequence length="317" mass="35704">MLAHMMASQRSTYTTVAEALRRRFGSVFQAEVHREQLKGRTRQQGESLPQLAQAVESLVRHVYPVVPEEMVTVLSRDAFVDALEDQQVQIYVKQAHPADVQQALARAMEFEAFLYTTTTAVTPHHRFAAQKSPRRHLPCGKRGHRRSDCCSERRTRSLEDVRARSPTKACCKNFGRWGHRRDVCSQLKDVMMVGGDESRLGVRATVQPSRPRVCLCKVLQQRYCAGGPSVRRSGRPLLCGVTGHCMTLRGPMMSTITVGVVEEKLSVFVANMEEPCLLGLDFLVQSEACMDLGRMRMQVERPVTSSDVEDEKLELQC</sequence>
<dbReference type="PANTHER" id="PTHR19963:SF30">
    <property type="entry name" value="ENDONUCLEASE_EXONUCLEASE_PHOSPHATASE DOMAIN-CONTAINING PROTEIN"/>
    <property type="match status" value="1"/>
</dbReference>
<protein>
    <submittedName>
        <fullName evidence="1">Uncharacterized protein</fullName>
    </submittedName>
</protein>
<dbReference type="OrthoDB" id="6347579at2759"/>
<evidence type="ECO:0000313" key="2">
    <source>
        <dbReference type="Proteomes" id="UP000324222"/>
    </source>
</evidence>